<name>A0A060YNY2_ONCMY</name>
<organism evidence="2 3">
    <name type="scientific">Oncorhynchus mykiss</name>
    <name type="common">Rainbow trout</name>
    <name type="synonym">Salmo gairdneri</name>
    <dbReference type="NCBI Taxonomy" id="8022"/>
    <lineage>
        <taxon>Eukaryota</taxon>
        <taxon>Metazoa</taxon>
        <taxon>Chordata</taxon>
        <taxon>Craniata</taxon>
        <taxon>Vertebrata</taxon>
        <taxon>Euteleostomi</taxon>
        <taxon>Actinopterygii</taxon>
        <taxon>Neopterygii</taxon>
        <taxon>Teleostei</taxon>
        <taxon>Protacanthopterygii</taxon>
        <taxon>Salmoniformes</taxon>
        <taxon>Salmonidae</taxon>
        <taxon>Salmoninae</taxon>
        <taxon>Oncorhynchus</taxon>
    </lineage>
</organism>
<proteinExistence type="predicted"/>
<dbReference type="AlphaFoldDB" id="A0A060YNY2"/>
<dbReference type="Pfam" id="PF17789">
    <property type="entry name" value="MG4"/>
    <property type="match status" value="1"/>
</dbReference>
<feature type="domain" description="Macroglobulin" evidence="1">
    <location>
        <begin position="44"/>
        <end position="118"/>
    </location>
</feature>
<protein>
    <recommendedName>
        <fullName evidence="1">Macroglobulin domain-containing protein</fullName>
    </recommendedName>
</protein>
<dbReference type="STRING" id="8022.A0A060YNY2"/>
<evidence type="ECO:0000313" key="3">
    <source>
        <dbReference type="Proteomes" id="UP000193380"/>
    </source>
</evidence>
<reference evidence="2" key="1">
    <citation type="journal article" date="2014" name="Nat. Commun.">
        <title>The rainbow trout genome provides novel insights into evolution after whole-genome duplication in vertebrates.</title>
        <authorList>
            <person name="Berthelot C."/>
            <person name="Brunet F."/>
            <person name="Chalopin D."/>
            <person name="Juanchich A."/>
            <person name="Bernard M."/>
            <person name="Noel B."/>
            <person name="Bento P."/>
            <person name="Da Silva C."/>
            <person name="Labadie K."/>
            <person name="Alberti A."/>
            <person name="Aury J.M."/>
            <person name="Louis A."/>
            <person name="Dehais P."/>
            <person name="Bardou P."/>
            <person name="Montfort J."/>
            <person name="Klopp C."/>
            <person name="Cabau C."/>
            <person name="Gaspin C."/>
            <person name="Thorgaard G.H."/>
            <person name="Boussaha M."/>
            <person name="Quillet E."/>
            <person name="Guyomard R."/>
            <person name="Galiana D."/>
            <person name="Bobe J."/>
            <person name="Volff J.N."/>
            <person name="Genet C."/>
            <person name="Wincker P."/>
            <person name="Jaillon O."/>
            <person name="Roest Crollius H."/>
            <person name="Guiguen Y."/>
        </authorList>
    </citation>
    <scope>NUCLEOTIDE SEQUENCE [LARGE SCALE GENOMIC DNA]</scope>
</reference>
<reference evidence="2" key="2">
    <citation type="submission" date="2014-03" db="EMBL/GenBank/DDBJ databases">
        <authorList>
            <person name="Genoscope - CEA"/>
        </authorList>
    </citation>
    <scope>NUCLEOTIDE SEQUENCE</scope>
</reference>
<accession>A0A060YNY2</accession>
<evidence type="ECO:0000259" key="1">
    <source>
        <dbReference type="Pfam" id="PF17789"/>
    </source>
</evidence>
<dbReference type="InterPro" id="IPR040839">
    <property type="entry name" value="MG4"/>
</dbReference>
<sequence length="275" mass="31089">MFCGSCTAIHFLRCEIYHICFHLTGITLSEERNVELSYVIGEFTFVDTPQIYEHGSIIEGKINAVRYNNTPISDMLVYLFEEKGWSSYLRLQNLTTDSRGIARFSVNTTSLPKENINLVVSDTPQVEYPGYRVPYFNRGQHLLSLIQPAAPDIKPSSSLAIQKVETPLACGQAVSITIRYAIVGETVPKGSVAVLYLDAGGRSWEGRQLHGKHLGQVSPRINRPLPHSRKRLSPCRHLCRLCCGSWWPFVCLLWHLSTPCIITFKHAKLTYNTDY</sequence>
<dbReference type="PaxDb" id="8022-A0A060YNY2"/>
<dbReference type="Proteomes" id="UP000193380">
    <property type="component" value="Unassembled WGS sequence"/>
</dbReference>
<evidence type="ECO:0000313" key="2">
    <source>
        <dbReference type="EMBL" id="CDQ93588.1"/>
    </source>
</evidence>
<gene>
    <name evidence="2" type="ORF">GSONMT00001380001</name>
</gene>
<dbReference type="EMBL" id="FR915521">
    <property type="protein sequence ID" value="CDQ93588.1"/>
    <property type="molecule type" value="Genomic_DNA"/>
</dbReference>